<dbReference type="GO" id="GO:0006508">
    <property type="term" value="P:proteolysis"/>
    <property type="evidence" value="ECO:0007669"/>
    <property type="project" value="InterPro"/>
</dbReference>
<evidence type="ECO:0000313" key="7">
    <source>
        <dbReference type="Proteomes" id="UP000604825"/>
    </source>
</evidence>
<keyword evidence="2 4" id="KW-0732">Signal</keyword>
<dbReference type="Proteomes" id="UP000604825">
    <property type="component" value="Unassembled WGS sequence"/>
</dbReference>
<dbReference type="InterPro" id="IPR023827">
    <property type="entry name" value="Peptidase_S8_Asp-AS"/>
</dbReference>
<dbReference type="InterPro" id="IPR037045">
    <property type="entry name" value="S8pro/Inhibitor_I9_sf"/>
</dbReference>
<evidence type="ECO:0000256" key="3">
    <source>
        <dbReference type="ARBA" id="ARBA00022801"/>
    </source>
</evidence>
<sequence length="244" mass="25562">MAGLAGVVCLLLLLAASSVAAVAAAEAEFRSSYIVHVAAEHAPQSTRPRLLARSYTFLRDSLPAHMLRPAPRVFYAYAHAATGFAARLTERQVAHLASQRSVLAVVPDETLQLHTTLTPSFLGLSPSSGLLPRSNGAADVVISVIDSGIYPMDRPSFAADASLPLPPSKFRGTCVSTPSFNGSAYCNNKLVGARFFYEGMKLRMGVAAFSEAEDSLSPLDTNGQGSHTASTAAGSAGVDASFFN</sequence>
<keyword evidence="3" id="KW-0378">Hydrolase</keyword>
<comment type="similarity">
    <text evidence="1">Belongs to the peptidase S8 family.</text>
</comment>
<dbReference type="InterPro" id="IPR045051">
    <property type="entry name" value="SBT"/>
</dbReference>
<evidence type="ECO:0000256" key="4">
    <source>
        <dbReference type="SAM" id="SignalP"/>
    </source>
</evidence>
<dbReference type="InterPro" id="IPR036852">
    <property type="entry name" value="Peptidase_S8/S53_dom_sf"/>
</dbReference>
<organism evidence="6 7">
    <name type="scientific">Miscanthus lutarioriparius</name>
    <dbReference type="NCBI Taxonomy" id="422564"/>
    <lineage>
        <taxon>Eukaryota</taxon>
        <taxon>Viridiplantae</taxon>
        <taxon>Streptophyta</taxon>
        <taxon>Embryophyta</taxon>
        <taxon>Tracheophyta</taxon>
        <taxon>Spermatophyta</taxon>
        <taxon>Magnoliopsida</taxon>
        <taxon>Liliopsida</taxon>
        <taxon>Poales</taxon>
        <taxon>Poaceae</taxon>
        <taxon>PACMAD clade</taxon>
        <taxon>Panicoideae</taxon>
        <taxon>Andropogonodae</taxon>
        <taxon>Andropogoneae</taxon>
        <taxon>Saccharinae</taxon>
        <taxon>Miscanthus</taxon>
    </lineage>
</organism>
<dbReference type="Gene3D" id="3.30.70.80">
    <property type="entry name" value="Peptidase S8 propeptide/proteinase inhibitor I9"/>
    <property type="match status" value="1"/>
</dbReference>
<dbReference type="EMBL" id="CAJGYO010000008">
    <property type="protein sequence ID" value="CAD6249249.1"/>
    <property type="molecule type" value="Genomic_DNA"/>
</dbReference>
<dbReference type="AlphaFoldDB" id="A0A811Q043"/>
<name>A0A811Q043_9POAL</name>
<evidence type="ECO:0000256" key="2">
    <source>
        <dbReference type="ARBA" id="ARBA00022729"/>
    </source>
</evidence>
<evidence type="ECO:0000259" key="5">
    <source>
        <dbReference type="Pfam" id="PF05922"/>
    </source>
</evidence>
<comment type="caution">
    <text evidence="6">The sequence shown here is derived from an EMBL/GenBank/DDBJ whole genome shotgun (WGS) entry which is preliminary data.</text>
</comment>
<feature type="domain" description="Inhibitor I9" evidence="5">
    <location>
        <begin position="32"/>
        <end position="114"/>
    </location>
</feature>
<protein>
    <recommendedName>
        <fullName evidence="5">Inhibitor I9 domain-containing protein</fullName>
    </recommendedName>
</protein>
<accession>A0A811Q043</accession>
<dbReference type="Pfam" id="PF05922">
    <property type="entry name" value="Inhibitor_I9"/>
    <property type="match status" value="1"/>
</dbReference>
<feature type="signal peptide" evidence="4">
    <location>
        <begin position="1"/>
        <end position="24"/>
    </location>
</feature>
<feature type="chain" id="PRO_5032589004" description="Inhibitor I9 domain-containing protein" evidence="4">
    <location>
        <begin position="25"/>
        <end position="244"/>
    </location>
</feature>
<keyword evidence="7" id="KW-1185">Reference proteome</keyword>
<gene>
    <name evidence="6" type="ORF">NCGR_LOCUS33087</name>
</gene>
<dbReference type="GO" id="GO:0004252">
    <property type="term" value="F:serine-type endopeptidase activity"/>
    <property type="evidence" value="ECO:0007669"/>
    <property type="project" value="InterPro"/>
</dbReference>
<dbReference type="InterPro" id="IPR010259">
    <property type="entry name" value="S8pro/Inhibitor_I9"/>
</dbReference>
<dbReference type="PROSITE" id="PS00136">
    <property type="entry name" value="SUBTILASE_ASP"/>
    <property type="match status" value="1"/>
</dbReference>
<dbReference type="OrthoDB" id="693754at2759"/>
<evidence type="ECO:0000256" key="1">
    <source>
        <dbReference type="ARBA" id="ARBA00011073"/>
    </source>
</evidence>
<reference evidence="6" key="1">
    <citation type="submission" date="2020-10" db="EMBL/GenBank/DDBJ databases">
        <authorList>
            <person name="Han B."/>
            <person name="Lu T."/>
            <person name="Zhao Q."/>
            <person name="Huang X."/>
            <person name="Zhao Y."/>
        </authorList>
    </citation>
    <scope>NUCLEOTIDE SEQUENCE</scope>
</reference>
<dbReference type="Gene3D" id="3.40.50.200">
    <property type="entry name" value="Peptidase S8/S53 domain"/>
    <property type="match status" value="1"/>
</dbReference>
<evidence type="ECO:0000313" key="6">
    <source>
        <dbReference type="EMBL" id="CAD6249249.1"/>
    </source>
</evidence>
<dbReference type="SUPFAM" id="SSF52743">
    <property type="entry name" value="Subtilisin-like"/>
    <property type="match status" value="1"/>
</dbReference>
<dbReference type="PANTHER" id="PTHR10795">
    <property type="entry name" value="PROPROTEIN CONVERTASE SUBTILISIN/KEXIN"/>
    <property type="match status" value="1"/>
</dbReference>
<proteinExistence type="inferred from homology"/>